<dbReference type="CDD" id="cd00996">
    <property type="entry name" value="PBP2_AatB_like"/>
    <property type="match status" value="1"/>
</dbReference>
<protein>
    <submittedName>
        <fullName evidence="4">Amino acid ABC transporter substrate-binding protein</fullName>
    </submittedName>
</protein>
<dbReference type="Proteomes" id="UP000067738">
    <property type="component" value="Chromosome"/>
</dbReference>
<dbReference type="GeneID" id="26737028"/>
<sequence length="278" mass="30052">MNKKIGFILALVFIAFLVMGSASAGIFDFLNGGNNNSTRVTNDNNTFIVGFDSEFPPYGFSDGKGGYQGFDLDLAQEVCNRNNWTLVKQPIDWDAKDAELNSGTIDCIWNGFTINGREKDYTWSQAYIDNKQVVVVKEDSGINSLADLKGKTVETQKDSSALAALKGDNKTLGDSFAKLVEVADYNTGIMDLKSGACDAVALDIGVAQYQVTNGNNTGLKILNDSISSEQYGIGFKLGNTALKDQVQKTLDEMYADGTVSKIAENYSSYGVPGSLIKK</sequence>
<dbReference type="EMBL" id="CP011266">
    <property type="protein sequence ID" value="ALT69831.1"/>
    <property type="molecule type" value="Genomic_DNA"/>
</dbReference>
<dbReference type="PANTHER" id="PTHR35936:SF34">
    <property type="entry name" value="ABC TRANSPORTER EXTRACELLULAR-BINDING PROTEIN YCKB-RELATED"/>
    <property type="match status" value="1"/>
</dbReference>
<reference evidence="4 5" key="1">
    <citation type="submission" date="2015-04" db="EMBL/GenBank/DDBJ databases">
        <title>The complete genome sequence of the rumen methanogen Methanobrevibacter millerae SM9.</title>
        <authorList>
            <person name="Leahy S.C."/>
            <person name="Kelly W.J."/>
            <person name="Pacheco D.M."/>
            <person name="Li D."/>
            <person name="Altermann E."/>
            <person name="Attwood G.T."/>
        </authorList>
    </citation>
    <scope>NUCLEOTIDE SEQUENCE [LARGE SCALE GENOMIC DNA]</scope>
    <source>
        <strain evidence="4 5">SM9</strain>
    </source>
</reference>
<keyword evidence="5" id="KW-1185">Reference proteome</keyword>
<evidence type="ECO:0000259" key="3">
    <source>
        <dbReference type="SMART" id="SM00062"/>
    </source>
</evidence>
<dbReference type="InterPro" id="IPR018313">
    <property type="entry name" value="SBP_3_CS"/>
</dbReference>
<dbReference type="SMART" id="SM00062">
    <property type="entry name" value="PBPb"/>
    <property type="match status" value="1"/>
</dbReference>
<evidence type="ECO:0000256" key="1">
    <source>
        <dbReference type="ARBA" id="ARBA00004196"/>
    </source>
</evidence>
<dbReference type="RefSeq" id="WP_058740045.1">
    <property type="nucleotide sequence ID" value="NZ_CP011266.1"/>
</dbReference>
<feature type="domain" description="Solute-binding protein family 3/N-terminal" evidence="3">
    <location>
        <begin position="46"/>
        <end position="270"/>
    </location>
</feature>
<evidence type="ECO:0000313" key="5">
    <source>
        <dbReference type="Proteomes" id="UP000067738"/>
    </source>
</evidence>
<evidence type="ECO:0000256" key="2">
    <source>
        <dbReference type="ARBA" id="ARBA00022729"/>
    </source>
</evidence>
<dbReference type="AlphaFoldDB" id="A0A0U3E744"/>
<dbReference type="InterPro" id="IPR001638">
    <property type="entry name" value="Solute-binding_3/MltF_N"/>
</dbReference>
<dbReference type="Pfam" id="PF00497">
    <property type="entry name" value="SBP_bac_3"/>
    <property type="match status" value="1"/>
</dbReference>
<accession>A0A0U3E744</accession>
<dbReference type="Gene3D" id="3.40.190.10">
    <property type="entry name" value="Periplasmic binding protein-like II"/>
    <property type="match status" value="2"/>
</dbReference>
<dbReference type="PROSITE" id="PS01039">
    <property type="entry name" value="SBP_BACTERIAL_3"/>
    <property type="match status" value="1"/>
</dbReference>
<dbReference type="OrthoDB" id="30671at2157"/>
<evidence type="ECO:0000313" key="4">
    <source>
        <dbReference type="EMBL" id="ALT69831.1"/>
    </source>
</evidence>
<keyword evidence="2" id="KW-0732">Signal</keyword>
<name>A0A0U3E744_9EURY</name>
<dbReference type="PANTHER" id="PTHR35936">
    <property type="entry name" value="MEMBRANE-BOUND LYTIC MUREIN TRANSGLYCOSYLASE F"/>
    <property type="match status" value="1"/>
</dbReference>
<dbReference type="KEGG" id="mmil:sm9_2075"/>
<proteinExistence type="predicted"/>
<comment type="subcellular location">
    <subcellularLocation>
        <location evidence="1">Cell envelope</location>
    </subcellularLocation>
</comment>
<gene>
    <name evidence="4" type="ORF">sm9_2075</name>
</gene>
<dbReference type="SUPFAM" id="SSF53850">
    <property type="entry name" value="Periplasmic binding protein-like II"/>
    <property type="match status" value="1"/>
</dbReference>
<organism evidence="4 5">
    <name type="scientific">Methanobrevibacter millerae</name>
    <dbReference type="NCBI Taxonomy" id="230361"/>
    <lineage>
        <taxon>Archaea</taxon>
        <taxon>Methanobacteriati</taxon>
        <taxon>Methanobacteriota</taxon>
        <taxon>Methanomada group</taxon>
        <taxon>Methanobacteria</taxon>
        <taxon>Methanobacteriales</taxon>
        <taxon>Methanobacteriaceae</taxon>
        <taxon>Methanobrevibacter</taxon>
    </lineage>
</organism>
<dbReference type="PATRIC" id="fig|230361.4.peg.2147"/>